<evidence type="ECO:0000259" key="9">
    <source>
        <dbReference type="PROSITE" id="PS50109"/>
    </source>
</evidence>
<evidence type="ECO:0000256" key="5">
    <source>
        <dbReference type="ARBA" id="ARBA00022777"/>
    </source>
</evidence>
<feature type="transmembrane region" description="Helical" evidence="8">
    <location>
        <begin position="256"/>
        <end position="273"/>
    </location>
</feature>
<dbReference type="EMBL" id="CAEZTS010000050">
    <property type="protein sequence ID" value="CAB4576981.1"/>
    <property type="molecule type" value="Genomic_DNA"/>
</dbReference>
<dbReference type="InterPro" id="IPR004358">
    <property type="entry name" value="Sig_transdc_His_kin-like_C"/>
</dbReference>
<dbReference type="Gene3D" id="1.10.287.130">
    <property type="match status" value="1"/>
</dbReference>
<feature type="domain" description="Histidine kinase" evidence="9">
    <location>
        <begin position="429"/>
        <end position="646"/>
    </location>
</feature>
<feature type="transmembrane region" description="Helical" evidence="8">
    <location>
        <begin position="101"/>
        <end position="120"/>
    </location>
</feature>
<dbReference type="Gene3D" id="3.30.450.20">
    <property type="entry name" value="PAS domain"/>
    <property type="match status" value="1"/>
</dbReference>
<feature type="transmembrane region" description="Helical" evidence="8">
    <location>
        <begin position="169"/>
        <end position="186"/>
    </location>
</feature>
<evidence type="ECO:0000256" key="4">
    <source>
        <dbReference type="ARBA" id="ARBA00022679"/>
    </source>
</evidence>
<dbReference type="CDD" id="cd00082">
    <property type="entry name" value="HisKA"/>
    <property type="match status" value="1"/>
</dbReference>
<dbReference type="InterPro" id="IPR035965">
    <property type="entry name" value="PAS-like_dom_sf"/>
</dbReference>
<dbReference type="Pfam" id="PF02518">
    <property type="entry name" value="HATPase_c"/>
    <property type="match status" value="1"/>
</dbReference>
<dbReference type="PANTHER" id="PTHR43547">
    <property type="entry name" value="TWO-COMPONENT HISTIDINE KINASE"/>
    <property type="match status" value="1"/>
</dbReference>
<protein>
    <recommendedName>
        <fullName evidence="2">histidine kinase</fullName>
        <ecNumber evidence="2">2.7.13.3</ecNumber>
    </recommendedName>
</protein>
<keyword evidence="3" id="KW-0597">Phosphoprotein</keyword>
<proteinExistence type="predicted"/>
<reference evidence="10" key="1">
    <citation type="submission" date="2020-05" db="EMBL/GenBank/DDBJ databases">
        <authorList>
            <person name="Chiriac C."/>
            <person name="Salcher M."/>
            <person name="Ghai R."/>
            <person name="Kavagutti S V."/>
        </authorList>
    </citation>
    <scope>NUCLEOTIDE SEQUENCE</scope>
</reference>
<evidence type="ECO:0000313" key="10">
    <source>
        <dbReference type="EMBL" id="CAB4576981.1"/>
    </source>
</evidence>
<feature type="transmembrane region" description="Helical" evidence="8">
    <location>
        <begin position="6"/>
        <end position="26"/>
    </location>
</feature>
<organism evidence="10">
    <name type="scientific">freshwater metagenome</name>
    <dbReference type="NCBI Taxonomy" id="449393"/>
    <lineage>
        <taxon>unclassified sequences</taxon>
        <taxon>metagenomes</taxon>
        <taxon>ecological metagenomes</taxon>
    </lineage>
</organism>
<dbReference type="PRINTS" id="PR00344">
    <property type="entry name" value="BCTRLSENSOR"/>
</dbReference>
<keyword evidence="8" id="KW-1133">Transmembrane helix</keyword>
<dbReference type="InterPro" id="IPR036097">
    <property type="entry name" value="HisK_dim/P_sf"/>
</dbReference>
<dbReference type="FunFam" id="1.10.287.130:FF:000001">
    <property type="entry name" value="Two-component sensor histidine kinase"/>
    <property type="match status" value="1"/>
</dbReference>
<comment type="catalytic activity">
    <reaction evidence="1">
        <text>ATP + protein L-histidine = ADP + protein N-phospho-L-histidine.</text>
        <dbReference type="EC" id="2.7.13.3"/>
    </reaction>
</comment>
<dbReference type="Pfam" id="PF00512">
    <property type="entry name" value="HisKA"/>
    <property type="match status" value="1"/>
</dbReference>
<evidence type="ECO:0000256" key="2">
    <source>
        <dbReference type="ARBA" id="ARBA00012438"/>
    </source>
</evidence>
<dbReference type="PROSITE" id="PS50109">
    <property type="entry name" value="HIS_KIN"/>
    <property type="match status" value="1"/>
</dbReference>
<dbReference type="FunFam" id="3.30.565.10:FF:000006">
    <property type="entry name" value="Sensor histidine kinase WalK"/>
    <property type="match status" value="1"/>
</dbReference>
<dbReference type="SMART" id="SM00387">
    <property type="entry name" value="HATPase_c"/>
    <property type="match status" value="1"/>
</dbReference>
<dbReference type="InterPro" id="IPR003661">
    <property type="entry name" value="HisK_dim/P_dom"/>
</dbReference>
<keyword evidence="6" id="KW-0902">Two-component regulatory system</keyword>
<dbReference type="Pfam" id="PF12860">
    <property type="entry name" value="PAS_7"/>
    <property type="match status" value="1"/>
</dbReference>
<gene>
    <name evidence="10" type="ORF">UFOPK1722_00740</name>
</gene>
<dbReference type="SUPFAM" id="SSF47384">
    <property type="entry name" value="Homodimeric domain of signal transducing histidine kinase"/>
    <property type="match status" value="1"/>
</dbReference>
<evidence type="ECO:0000256" key="7">
    <source>
        <dbReference type="ARBA" id="ARBA00023136"/>
    </source>
</evidence>
<evidence type="ECO:0000256" key="6">
    <source>
        <dbReference type="ARBA" id="ARBA00023012"/>
    </source>
</evidence>
<dbReference type="SUPFAM" id="SSF55785">
    <property type="entry name" value="PYP-like sensor domain (PAS domain)"/>
    <property type="match status" value="1"/>
</dbReference>
<feature type="transmembrane region" description="Helical" evidence="8">
    <location>
        <begin position="135"/>
        <end position="157"/>
    </location>
</feature>
<accession>A0A6J6EK69</accession>
<keyword evidence="7 8" id="KW-0472">Membrane</keyword>
<evidence type="ECO:0000256" key="3">
    <source>
        <dbReference type="ARBA" id="ARBA00022553"/>
    </source>
</evidence>
<dbReference type="PANTHER" id="PTHR43547:SF2">
    <property type="entry name" value="HYBRID SIGNAL TRANSDUCTION HISTIDINE KINASE C"/>
    <property type="match status" value="1"/>
</dbReference>
<dbReference type="EC" id="2.7.13.3" evidence="2"/>
<feature type="transmembrane region" description="Helical" evidence="8">
    <location>
        <begin position="198"/>
        <end position="217"/>
    </location>
</feature>
<sequence length="665" mass="72301">MTTAEATMAILQIVTTSLAGASFWRLSNRFHVKNAPPLRRIALAIGWLAIGRIAAFVDLAVNDGPGQPLWLSAFVLPGMFFSAIFAATTVRLRSRTMSPSLRYSAAIIATGVVGVIWHTATEATFSFDGATRTEIAVAFAHLTIDFLLLSSVLTLGAFASRLKGTPTRLVALGVIFFVASDMSYAIESLLGTYRFVTWTTVGSVAGPLLVAIAPRLVTAESLRIRPTNIASDTWSLTYLPLGVMCVLQIVDVRDDPHQIVSLTIITIMVLLLIGRIQSYKKNVTTLNSDLSDSLDVRERELLRQQLLNDRIIGVAADGIVAVDIEDRVVLCNRAAREILSIPSGTATPGKLHELFHRVPTCPGNCATLDALHRSDRSMHELSLDIEGEERVIELAVRALDGPEAGFVLVFHDVTDRARLARMKDRIVSVVSHEIRTPLTSIRGSLGLIDGGLMGQISPEAKRMISIAVESSERLMRLINDLLDVERIESGRRTLNLSSTPLDVLLADAVTVMQPIADVRSVDIEFDAPSEMVLVDRDRILQVLTNLIQNAIKFSDPGSSIHLLAEKDDSHLTVTVRDEGHGIPASHIEAIFEPFHQVDVSDSGPSSGSGLGLAICKEIVEAHGGTIWAERGVEQGAVFRFRIPIRDPHPFNATPIDTRPTSESTP</sequence>
<evidence type="ECO:0000256" key="1">
    <source>
        <dbReference type="ARBA" id="ARBA00000085"/>
    </source>
</evidence>
<dbReference type="InterPro" id="IPR003594">
    <property type="entry name" value="HATPase_dom"/>
</dbReference>
<dbReference type="CDD" id="cd00075">
    <property type="entry name" value="HATPase"/>
    <property type="match status" value="1"/>
</dbReference>
<evidence type="ECO:0000256" key="8">
    <source>
        <dbReference type="SAM" id="Phobius"/>
    </source>
</evidence>
<keyword evidence="5" id="KW-0418">Kinase</keyword>
<feature type="transmembrane region" description="Helical" evidence="8">
    <location>
        <begin position="69"/>
        <end position="89"/>
    </location>
</feature>
<dbReference type="SUPFAM" id="SSF55874">
    <property type="entry name" value="ATPase domain of HSP90 chaperone/DNA topoisomerase II/histidine kinase"/>
    <property type="match status" value="1"/>
</dbReference>
<dbReference type="InterPro" id="IPR005467">
    <property type="entry name" value="His_kinase_dom"/>
</dbReference>
<dbReference type="SMART" id="SM00388">
    <property type="entry name" value="HisKA"/>
    <property type="match status" value="1"/>
</dbReference>
<name>A0A6J6EK69_9ZZZZ</name>
<keyword evidence="8" id="KW-0812">Transmembrane</keyword>
<dbReference type="GO" id="GO:0000155">
    <property type="term" value="F:phosphorelay sensor kinase activity"/>
    <property type="evidence" value="ECO:0007669"/>
    <property type="project" value="InterPro"/>
</dbReference>
<dbReference type="Gene3D" id="3.30.565.10">
    <property type="entry name" value="Histidine kinase-like ATPase, C-terminal domain"/>
    <property type="match status" value="1"/>
</dbReference>
<dbReference type="InterPro" id="IPR036890">
    <property type="entry name" value="HATPase_C_sf"/>
</dbReference>
<keyword evidence="4" id="KW-0808">Transferase</keyword>
<dbReference type="AlphaFoldDB" id="A0A6J6EK69"/>
<feature type="transmembrane region" description="Helical" evidence="8">
    <location>
        <begin position="38"/>
        <end position="57"/>
    </location>
</feature>